<dbReference type="Gene3D" id="3.40.50.2300">
    <property type="match status" value="1"/>
</dbReference>
<gene>
    <name evidence="3" type="ORF">EOE48_09940</name>
</gene>
<sequence>MVPSDPTTAGLSGERILVVEDDYYLATDTARAVRRAGGIVLGPCRNEAAARAALGTGTPTGAVLDINLGTGPSFDLARELRGRGVPVMFITGYDDAVIPEDFADAARLQKPVDLAEVVRTLGRIARGRSA</sequence>
<dbReference type="GO" id="GO:0000160">
    <property type="term" value="P:phosphorelay signal transduction system"/>
    <property type="evidence" value="ECO:0007669"/>
    <property type="project" value="InterPro"/>
</dbReference>
<dbReference type="InterPro" id="IPR001789">
    <property type="entry name" value="Sig_transdc_resp-reg_receiver"/>
</dbReference>
<proteinExistence type="predicted"/>
<accession>A0A3S2YTC2</accession>
<reference evidence="3 4" key="1">
    <citation type="submission" date="2019-01" db="EMBL/GenBank/DDBJ databases">
        <authorList>
            <person name="Chen W.-M."/>
        </authorList>
    </citation>
    <scope>NUCLEOTIDE SEQUENCE [LARGE SCALE GENOMIC DNA]</scope>
    <source>
        <strain evidence="3 4">TER-1</strain>
    </source>
</reference>
<evidence type="ECO:0000256" key="1">
    <source>
        <dbReference type="PROSITE-ProRule" id="PRU00169"/>
    </source>
</evidence>
<keyword evidence="1" id="KW-0597">Phosphoprotein</keyword>
<name>A0A3S2YTC2_9HYPH</name>
<dbReference type="InterPro" id="IPR011006">
    <property type="entry name" value="CheY-like_superfamily"/>
</dbReference>
<dbReference type="OrthoDB" id="582170at2"/>
<dbReference type="PROSITE" id="PS50110">
    <property type="entry name" value="RESPONSE_REGULATORY"/>
    <property type="match status" value="1"/>
</dbReference>
<dbReference type="RefSeq" id="WP_127728641.1">
    <property type="nucleotide sequence ID" value="NZ_SACP01000008.1"/>
</dbReference>
<evidence type="ECO:0000313" key="3">
    <source>
        <dbReference type="EMBL" id="RVU18697.1"/>
    </source>
</evidence>
<evidence type="ECO:0000313" key="4">
    <source>
        <dbReference type="Proteomes" id="UP000286997"/>
    </source>
</evidence>
<dbReference type="Proteomes" id="UP000286997">
    <property type="component" value="Unassembled WGS sequence"/>
</dbReference>
<comment type="caution">
    <text evidence="3">The sequence shown here is derived from an EMBL/GenBank/DDBJ whole genome shotgun (WGS) entry which is preliminary data.</text>
</comment>
<dbReference type="SMART" id="SM00448">
    <property type="entry name" value="REC"/>
    <property type="match status" value="1"/>
</dbReference>
<feature type="modified residue" description="4-aspartylphosphate" evidence="1">
    <location>
        <position position="65"/>
    </location>
</feature>
<keyword evidence="4" id="KW-1185">Reference proteome</keyword>
<evidence type="ECO:0000259" key="2">
    <source>
        <dbReference type="PROSITE" id="PS50110"/>
    </source>
</evidence>
<dbReference type="AlphaFoldDB" id="A0A3S2YTC2"/>
<protein>
    <submittedName>
        <fullName evidence="3">Response regulator</fullName>
    </submittedName>
</protein>
<dbReference type="SUPFAM" id="SSF52172">
    <property type="entry name" value="CheY-like"/>
    <property type="match status" value="1"/>
</dbReference>
<organism evidence="3 4">
    <name type="scientific">Methylobacterium oryzihabitans</name>
    <dbReference type="NCBI Taxonomy" id="2499852"/>
    <lineage>
        <taxon>Bacteria</taxon>
        <taxon>Pseudomonadati</taxon>
        <taxon>Pseudomonadota</taxon>
        <taxon>Alphaproteobacteria</taxon>
        <taxon>Hyphomicrobiales</taxon>
        <taxon>Methylobacteriaceae</taxon>
        <taxon>Methylobacterium</taxon>
    </lineage>
</organism>
<feature type="domain" description="Response regulatory" evidence="2">
    <location>
        <begin position="15"/>
        <end position="125"/>
    </location>
</feature>
<dbReference type="EMBL" id="SACP01000008">
    <property type="protein sequence ID" value="RVU18697.1"/>
    <property type="molecule type" value="Genomic_DNA"/>
</dbReference>